<dbReference type="InterPro" id="IPR002577">
    <property type="entry name" value="HTH_HxlR"/>
</dbReference>
<keyword evidence="1" id="KW-0805">Transcription regulation</keyword>
<evidence type="ECO:0000256" key="1">
    <source>
        <dbReference type="ARBA" id="ARBA00023015"/>
    </source>
</evidence>
<name>A0A3L7AHM9_9HYPH</name>
<evidence type="ECO:0000256" key="3">
    <source>
        <dbReference type="ARBA" id="ARBA00023163"/>
    </source>
</evidence>
<evidence type="ECO:0000313" key="6">
    <source>
        <dbReference type="Proteomes" id="UP000269692"/>
    </source>
</evidence>
<dbReference type="InterPro" id="IPR036388">
    <property type="entry name" value="WH-like_DNA-bd_sf"/>
</dbReference>
<keyword evidence="3" id="KW-0804">Transcription</keyword>
<proteinExistence type="predicted"/>
<dbReference type="Pfam" id="PF01638">
    <property type="entry name" value="HxlR"/>
    <property type="match status" value="1"/>
</dbReference>
<dbReference type="SUPFAM" id="SSF46785">
    <property type="entry name" value="Winged helix' DNA-binding domain"/>
    <property type="match status" value="1"/>
</dbReference>
<dbReference type="PROSITE" id="PS51118">
    <property type="entry name" value="HTH_HXLR"/>
    <property type="match status" value="1"/>
</dbReference>
<feature type="domain" description="HTH hxlR-type" evidence="4">
    <location>
        <begin position="13"/>
        <end position="111"/>
    </location>
</feature>
<dbReference type="InterPro" id="IPR036390">
    <property type="entry name" value="WH_DNA-bd_sf"/>
</dbReference>
<dbReference type="Proteomes" id="UP000269692">
    <property type="component" value="Unassembled WGS sequence"/>
</dbReference>
<dbReference type="Gene3D" id="1.10.10.10">
    <property type="entry name" value="Winged helix-like DNA-binding domain superfamily/Winged helix DNA-binding domain"/>
    <property type="match status" value="1"/>
</dbReference>
<protein>
    <submittedName>
        <fullName evidence="5">Transcriptional regulator</fullName>
    </submittedName>
</protein>
<keyword evidence="6" id="KW-1185">Reference proteome</keyword>
<sequence length="128" mass="13703">MARRHFSYQGTGCPVEAALEIIGAKWKGGTVFHLLGGELRFSELRRRMPNVTQRILSKALKELEADGVVARTVYPAVPPQVGYRLTEKGESLRQAVLALAAFGRGHLVAEAAPACPLPAPEGGRAAAE</sequence>
<dbReference type="PANTHER" id="PTHR33204">
    <property type="entry name" value="TRANSCRIPTIONAL REGULATOR, MARR FAMILY"/>
    <property type="match status" value="1"/>
</dbReference>
<organism evidence="5 6">
    <name type="scientific">Xanthobacter tagetidis</name>
    <dbReference type="NCBI Taxonomy" id="60216"/>
    <lineage>
        <taxon>Bacteria</taxon>
        <taxon>Pseudomonadati</taxon>
        <taxon>Pseudomonadota</taxon>
        <taxon>Alphaproteobacteria</taxon>
        <taxon>Hyphomicrobiales</taxon>
        <taxon>Xanthobacteraceae</taxon>
        <taxon>Xanthobacter</taxon>
    </lineage>
</organism>
<dbReference type="OrthoDB" id="9800350at2"/>
<dbReference type="RefSeq" id="WP_121622774.1">
    <property type="nucleotide sequence ID" value="NZ_JACIIW010000001.1"/>
</dbReference>
<accession>A0A3L7AHM9</accession>
<evidence type="ECO:0000259" key="4">
    <source>
        <dbReference type="PROSITE" id="PS51118"/>
    </source>
</evidence>
<keyword evidence="2" id="KW-0238">DNA-binding</keyword>
<evidence type="ECO:0000256" key="2">
    <source>
        <dbReference type="ARBA" id="ARBA00023125"/>
    </source>
</evidence>
<comment type="caution">
    <text evidence="5">The sequence shown here is derived from an EMBL/GenBank/DDBJ whole genome shotgun (WGS) entry which is preliminary data.</text>
</comment>
<dbReference type="GO" id="GO:0003677">
    <property type="term" value="F:DNA binding"/>
    <property type="evidence" value="ECO:0007669"/>
    <property type="project" value="UniProtKB-KW"/>
</dbReference>
<dbReference type="AlphaFoldDB" id="A0A3L7AHM9"/>
<evidence type="ECO:0000313" key="5">
    <source>
        <dbReference type="EMBL" id="RLP79564.1"/>
    </source>
</evidence>
<dbReference type="EMBL" id="RCTF01000005">
    <property type="protein sequence ID" value="RLP79564.1"/>
    <property type="molecule type" value="Genomic_DNA"/>
</dbReference>
<reference evidence="5 6" key="1">
    <citation type="submission" date="2018-10" db="EMBL/GenBank/DDBJ databases">
        <title>Xanthobacter tagetidis genome sequencing and assembly.</title>
        <authorList>
            <person name="Maclea K.S."/>
            <person name="Goen A.E."/>
            <person name="Fatima S.A."/>
        </authorList>
    </citation>
    <scope>NUCLEOTIDE SEQUENCE [LARGE SCALE GENOMIC DNA]</scope>
    <source>
        <strain evidence="5 6">ATCC 700314</strain>
    </source>
</reference>
<gene>
    <name evidence="5" type="ORF">D9R14_07830</name>
</gene>
<dbReference type="PANTHER" id="PTHR33204:SF29">
    <property type="entry name" value="TRANSCRIPTIONAL REGULATOR"/>
    <property type="match status" value="1"/>
</dbReference>